<protein>
    <submittedName>
        <fullName evidence="2">Ger(X)C family spore germination C-terminal domain-containing protein</fullName>
    </submittedName>
</protein>
<proteinExistence type="predicted"/>
<dbReference type="EMBL" id="JAPDHZ010000008">
    <property type="protein sequence ID" value="MDG0795318.1"/>
    <property type="molecule type" value="Genomic_DNA"/>
</dbReference>
<keyword evidence="3" id="KW-1185">Reference proteome</keyword>
<dbReference type="RefSeq" id="WP_277568987.1">
    <property type="nucleotide sequence ID" value="NZ_JAPDHZ010000008.1"/>
</dbReference>
<feature type="domain" description="Spore germination GerAC-like C-terminal" evidence="1">
    <location>
        <begin position="3"/>
        <end position="82"/>
    </location>
</feature>
<accession>A0A9X4QQW0</accession>
<organism evidence="2 3">
    <name type="scientific">Cohnella ginsengisoli</name>
    <dbReference type="NCBI Taxonomy" id="425004"/>
    <lineage>
        <taxon>Bacteria</taxon>
        <taxon>Bacillati</taxon>
        <taxon>Bacillota</taxon>
        <taxon>Bacilli</taxon>
        <taxon>Bacillales</taxon>
        <taxon>Paenibacillaceae</taxon>
        <taxon>Cohnella</taxon>
    </lineage>
</organism>
<dbReference type="Pfam" id="PF05504">
    <property type="entry name" value="Spore_GerAC"/>
    <property type="match status" value="1"/>
</dbReference>
<evidence type="ECO:0000259" key="1">
    <source>
        <dbReference type="Pfam" id="PF05504"/>
    </source>
</evidence>
<dbReference type="InterPro" id="IPR008844">
    <property type="entry name" value="Spore_GerAC-like"/>
</dbReference>
<evidence type="ECO:0000313" key="3">
    <source>
        <dbReference type="Proteomes" id="UP001153387"/>
    </source>
</evidence>
<dbReference type="GO" id="GO:0016020">
    <property type="term" value="C:membrane"/>
    <property type="evidence" value="ECO:0007669"/>
    <property type="project" value="InterPro"/>
</dbReference>
<dbReference type="Proteomes" id="UP001153387">
    <property type="component" value="Unassembled WGS sequence"/>
</dbReference>
<dbReference type="InterPro" id="IPR038501">
    <property type="entry name" value="Spore_GerAC_C_sf"/>
</dbReference>
<sequence>MPLDDPAEIRELEQAASRALERKIGGSVAYFQRDLRTDVVGFSDLFAQRHPKQWAAAKADWAELYPSMPINVRAEVRIDRLGMIQYSKERADGD</sequence>
<dbReference type="GO" id="GO:0009847">
    <property type="term" value="P:spore germination"/>
    <property type="evidence" value="ECO:0007669"/>
    <property type="project" value="InterPro"/>
</dbReference>
<evidence type="ECO:0000313" key="2">
    <source>
        <dbReference type="EMBL" id="MDG0795318.1"/>
    </source>
</evidence>
<dbReference type="InterPro" id="IPR046953">
    <property type="entry name" value="Spore_GerAC-like_C"/>
</dbReference>
<dbReference type="PANTHER" id="PTHR35789:SF1">
    <property type="entry name" value="SPORE GERMINATION PROTEIN B3"/>
    <property type="match status" value="1"/>
</dbReference>
<dbReference type="PANTHER" id="PTHR35789">
    <property type="entry name" value="SPORE GERMINATION PROTEIN B3"/>
    <property type="match status" value="1"/>
</dbReference>
<gene>
    <name evidence="2" type="ORF">OMP38_34210</name>
</gene>
<name>A0A9X4QQW0_9BACL</name>
<dbReference type="Gene3D" id="3.30.300.210">
    <property type="entry name" value="Nutrient germinant receptor protein C, domain 3"/>
    <property type="match status" value="1"/>
</dbReference>
<dbReference type="AlphaFoldDB" id="A0A9X4QQW0"/>
<reference evidence="2 3" key="1">
    <citation type="submission" date="2022-10" db="EMBL/GenBank/DDBJ databases">
        <title>Comparative genomic analysis of Cohnella hashimotonis sp. nov., isolated from the International Space Station.</title>
        <authorList>
            <person name="Simpson A."/>
            <person name="Venkateswaran K."/>
        </authorList>
    </citation>
    <scope>NUCLEOTIDE SEQUENCE [LARGE SCALE GENOMIC DNA]</scope>
    <source>
        <strain evidence="2 3">DSM 18997</strain>
    </source>
</reference>
<comment type="caution">
    <text evidence="2">The sequence shown here is derived from an EMBL/GenBank/DDBJ whole genome shotgun (WGS) entry which is preliminary data.</text>
</comment>